<dbReference type="PROSITE" id="PS50805">
    <property type="entry name" value="KRAB"/>
    <property type="match status" value="1"/>
</dbReference>
<keyword evidence="7" id="KW-0539">Nucleus</keyword>
<evidence type="ECO:0000256" key="5">
    <source>
        <dbReference type="ARBA" id="ARBA00022771"/>
    </source>
</evidence>
<dbReference type="AlphaFoldDB" id="A0A8B7TWT3"/>
<name>A0A8B7TWT3_CASCN</name>
<dbReference type="SUPFAM" id="SSF109640">
    <property type="entry name" value="KRAB domain (Kruppel-associated box)"/>
    <property type="match status" value="1"/>
</dbReference>
<dbReference type="KEGG" id="ccan:109678771"/>
<feature type="domain" description="KRAB" evidence="11">
    <location>
        <begin position="112"/>
        <end position="202"/>
    </location>
</feature>
<dbReference type="InterPro" id="IPR036236">
    <property type="entry name" value="Znf_C2H2_sf"/>
</dbReference>
<dbReference type="SMART" id="SM00349">
    <property type="entry name" value="KRAB"/>
    <property type="match status" value="1"/>
</dbReference>
<evidence type="ECO:0000256" key="4">
    <source>
        <dbReference type="ARBA" id="ARBA00022737"/>
    </source>
</evidence>
<dbReference type="Gene3D" id="3.30.160.60">
    <property type="entry name" value="Classic Zinc Finger"/>
    <property type="match status" value="6"/>
</dbReference>
<dbReference type="SMART" id="SM00355">
    <property type="entry name" value="ZnF_C2H2"/>
    <property type="match status" value="4"/>
</dbReference>
<evidence type="ECO:0000256" key="2">
    <source>
        <dbReference type="ARBA" id="ARBA00006991"/>
    </source>
</evidence>
<dbReference type="RefSeq" id="XP_020009810.1">
    <property type="nucleotide sequence ID" value="XM_020154221.1"/>
</dbReference>
<protein>
    <submittedName>
        <fullName evidence="12">Zinc finger protein 670-like</fullName>
    </submittedName>
</protein>
<feature type="region of interest" description="Disordered" evidence="9">
    <location>
        <begin position="59"/>
        <end position="84"/>
    </location>
</feature>
<dbReference type="FunFam" id="3.30.160.60:FF:000184">
    <property type="entry name" value="Zinc finger protein 333"/>
    <property type="match status" value="1"/>
</dbReference>
<dbReference type="PANTHER" id="PTHR23234:SF10">
    <property type="entry name" value="RIKEN CDNA 6720489N17 GENE-RELATED"/>
    <property type="match status" value="1"/>
</dbReference>
<comment type="subcellular location">
    <subcellularLocation>
        <location evidence="1">Nucleus</location>
    </subcellularLocation>
</comment>
<dbReference type="SUPFAM" id="SSF57667">
    <property type="entry name" value="beta-beta-alpha zinc fingers"/>
    <property type="match status" value="4"/>
</dbReference>
<feature type="domain" description="C2H2-type" evidence="10">
    <location>
        <begin position="443"/>
        <end position="470"/>
    </location>
</feature>
<dbReference type="FunFam" id="3.30.160.60:FF:000446">
    <property type="entry name" value="Zinc finger protein"/>
    <property type="match status" value="1"/>
</dbReference>
<dbReference type="InterPro" id="IPR050758">
    <property type="entry name" value="Znf_C2H2-type"/>
</dbReference>
<sequence length="493" mass="55588">MDVQEGTGQGPVPVRRPASRVGAPLSLRTARCRRRWREVPEWPRGPCGRSGVLGVPCPPSHADPERLEFPDGGSGVSTPGAGIEPGTSHVLGQLSLLTHMLSLLIISVLESVTFEDVAVKFTLEEWALLDASQKKLYKDVMQETFRNLAAEQNQNPNIQGDYKSFRRILRGEVIERLCEEEFSQWGEIKWIPDAIVNKKTSSEVKPSNIRVCEVLLDHASIHKPIGVQNGHKPYEYLDSGKKLYKCRSYGKAFSNQKCFVKHEQVHIQEKPSVCKQGGKSHNFPSVLFIHERAHSVEDAYLGETHGEAFSSSKIQIQEQTHTGEKPYADQRCGKTVIQSSKLHEHERINTVTKPYVCKHCGKALSSSTSLRDHEKTHRGEKPCVCKYCGKSCIRYSHLHPHERTHTGEKPYICTTCGKAFCALSSFRYHVHQHEIIHTGEKPCSCEQCGKAFTQFSGLYQHGRVYTAEKPIYVRNVEKPSPFFLPFEIMKESS</sequence>
<dbReference type="GO" id="GO:0006355">
    <property type="term" value="P:regulation of DNA-templated transcription"/>
    <property type="evidence" value="ECO:0007669"/>
    <property type="project" value="InterPro"/>
</dbReference>
<keyword evidence="3" id="KW-0479">Metal-binding</keyword>
<proteinExistence type="inferred from homology"/>
<feature type="domain" description="C2H2-type" evidence="10">
    <location>
        <begin position="383"/>
        <end position="410"/>
    </location>
</feature>
<keyword evidence="6" id="KW-0862">Zinc</keyword>
<comment type="similarity">
    <text evidence="2">Belongs to the krueppel C2H2-type zinc-finger protein family.</text>
</comment>
<dbReference type="CDD" id="cd07765">
    <property type="entry name" value="KRAB_A-box"/>
    <property type="match status" value="1"/>
</dbReference>
<keyword evidence="5 8" id="KW-0863">Zinc-finger</keyword>
<dbReference type="Pfam" id="PF01352">
    <property type="entry name" value="KRAB"/>
    <property type="match status" value="1"/>
</dbReference>
<gene>
    <name evidence="12" type="primary">LOC109678771</name>
</gene>
<evidence type="ECO:0000256" key="8">
    <source>
        <dbReference type="PROSITE-ProRule" id="PRU00042"/>
    </source>
</evidence>
<evidence type="ECO:0000259" key="11">
    <source>
        <dbReference type="PROSITE" id="PS50805"/>
    </source>
</evidence>
<dbReference type="InterPro" id="IPR001909">
    <property type="entry name" value="KRAB"/>
</dbReference>
<feature type="domain" description="C2H2-type" evidence="10">
    <location>
        <begin position="327"/>
        <end position="354"/>
    </location>
</feature>
<evidence type="ECO:0000256" key="1">
    <source>
        <dbReference type="ARBA" id="ARBA00004123"/>
    </source>
</evidence>
<evidence type="ECO:0000256" key="9">
    <source>
        <dbReference type="SAM" id="MobiDB-lite"/>
    </source>
</evidence>
<organism evidence="12">
    <name type="scientific">Castor canadensis</name>
    <name type="common">American beaver</name>
    <dbReference type="NCBI Taxonomy" id="51338"/>
    <lineage>
        <taxon>Eukaryota</taxon>
        <taxon>Metazoa</taxon>
        <taxon>Chordata</taxon>
        <taxon>Craniata</taxon>
        <taxon>Vertebrata</taxon>
        <taxon>Euteleostomi</taxon>
        <taxon>Mammalia</taxon>
        <taxon>Eutheria</taxon>
        <taxon>Euarchontoglires</taxon>
        <taxon>Glires</taxon>
        <taxon>Rodentia</taxon>
        <taxon>Castorimorpha</taxon>
        <taxon>Castoridae</taxon>
        <taxon>Castor</taxon>
    </lineage>
</organism>
<dbReference type="Pfam" id="PF00096">
    <property type="entry name" value="zf-C2H2"/>
    <property type="match status" value="1"/>
</dbReference>
<dbReference type="InterPro" id="IPR036051">
    <property type="entry name" value="KRAB_dom_sf"/>
</dbReference>
<dbReference type="FunFam" id="3.30.160.60:FF:001498">
    <property type="entry name" value="Zinc finger protein 404"/>
    <property type="match status" value="1"/>
</dbReference>
<feature type="domain" description="C2H2-type" evidence="10">
    <location>
        <begin position="244"/>
        <end position="271"/>
    </location>
</feature>
<dbReference type="PROSITE" id="PS50157">
    <property type="entry name" value="ZINC_FINGER_C2H2_2"/>
    <property type="match status" value="6"/>
</dbReference>
<dbReference type="FunFam" id="3.30.160.60:FF:001016">
    <property type="entry name" value="zinc finger protein 850-like"/>
    <property type="match status" value="1"/>
</dbReference>
<evidence type="ECO:0000256" key="3">
    <source>
        <dbReference type="ARBA" id="ARBA00022723"/>
    </source>
</evidence>
<dbReference type="PANTHER" id="PTHR23234">
    <property type="entry name" value="ZNF44 PROTEIN"/>
    <property type="match status" value="1"/>
</dbReference>
<dbReference type="PROSITE" id="PS00028">
    <property type="entry name" value="ZINC_FINGER_C2H2_1"/>
    <property type="match status" value="3"/>
</dbReference>
<dbReference type="FunFam" id="3.30.160.60:FF:000671">
    <property type="entry name" value="Zinc finger protein 26"/>
    <property type="match status" value="1"/>
</dbReference>
<feature type="domain" description="C2H2-type" evidence="10">
    <location>
        <begin position="355"/>
        <end position="382"/>
    </location>
</feature>
<evidence type="ECO:0000256" key="6">
    <source>
        <dbReference type="ARBA" id="ARBA00022833"/>
    </source>
</evidence>
<evidence type="ECO:0000256" key="7">
    <source>
        <dbReference type="ARBA" id="ARBA00023242"/>
    </source>
</evidence>
<evidence type="ECO:0000259" key="10">
    <source>
        <dbReference type="PROSITE" id="PS50157"/>
    </source>
</evidence>
<dbReference type="GO" id="GO:0008270">
    <property type="term" value="F:zinc ion binding"/>
    <property type="evidence" value="ECO:0007669"/>
    <property type="project" value="UniProtKB-KW"/>
</dbReference>
<feature type="domain" description="C2H2-type" evidence="10">
    <location>
        <begin position="411"/>
        <end position="442"/>
    </location>
</feature>
<reference evidence="12" key="1">
    <citation type="submission" date="2025-08" db="UniProtKB">
        <authorList>
            <consortium name="RefSeq"/>
        </authorList>
    </citation>
    <scope>IDENTIFICATION</scope>
    <source>
        <tissue evidence="12">Leukocyte</tissue>
    </source>
</reference>
<dbReference type="OrthoDB" id="8922241at2759"/>
<dbReference type="InterPro" id="IPR013087">
    <property type="entry name" value="Znf_C2H2_type"/>
</dbReference>
<keyword evidence="4" id="KW-0677">Repeat</keyword>
<accession>A0A8B7TWT3</accession>
<evidence type="ECO:0000313" key="12">
    <source>
        <dbReference type="RefSeq" id="XP_020009810.1"/>
    </source>
</evidence>
<feature type="region of interest" description="Disordered" evidence="9">
    <location>
        <begin position="1"/>
        <end position="20"/>
    </location>
</feature>
<dbReference type="GO" id="GO:0005634">
    <property type="term" value="C:nucleus"/>
    <property type="evidence" value="ECO:0007669"/>
    <property type="project" value="UniProtKB-SubCell"/>
</dbReference>
<dbReference type="Gene3D" id="6.10.140.140">
    <property type="match status" value="1"/>
</dbReference>